<dbReference type="InterPro" id="IPR043128">
    <property type="entry name" value="Rev_trsase/Diguanyl_cyclase"/>
</dbReference>
<dbReference type="PANTHER" id="PTHR45138">
    <property type="entry name" value="REGULATORY COMPONENTS OF SENSORY TRANSDUCTION SYSTEM"/>
    <property type="match status" value="1"/>
</dbReference>
<evidence type="ECO:0000259" key="2">
    <source>
        <dbReference type="PROSITE" id="PS50887"/>
    </source>
</evidence>
<gene>
    <name evidence="4" type="ORF">CWR48_14275</name>
</gene>
<evidence type="ECO:0000259" key="3">
    <source>
        <dbReference type="PROSITE" id="PS51371"/>
    </source>
</evidence>
<dbReference type="RefSeq" id="WP_115773962.1">
    <property type="nucleotide sequence ID" value="NZ_PIOC01000020.1"/>
</dbReference>
<evidence type="ECO:0000313" key="5">
    <source>
        <dbReference type="Proteomes" id="UP000257143"/>
    </source>
</evidence>
<sequence length="317" mass="35905">MNKIIGEIARKVTIVAPSIKCEEVYAIFENRPSLEGILVCTNDQPIGLVMRTNFFQKISIKYGFDLFMKRSIDLVMNQELFTVDYSTSLSEVSSLAMNRKQGNLYDHIIVLQQGRLFGVVSIRELIMKLSELQINIARYSNPLSGLPGNHMIDVKLQEYLSFQEYTVFYIDIDSFKAFNDTYGFKEGDNLIKETANIINHTIMSTPDDPSFVGHIGGDDFIAVIPHYHHEDLCNLIISRFDEAVLRFYSEEDLRNGYVRTANRNGVIENIPLVSLSIAVIQNRNISIQTVEDLSKLAANVKKVCKARNGSVYVTLGE</sequence>
<proteinExistence type="predicted"/>
<dbReference type="GO" id="GO:0043709">
    <property type="term" value="P:cell adhesion involved in single-species biofilm formation"/>
    <property type="evidence" value="ECO:0007669"/>
    <property type="project" value="TreeGrafter"/>
</dbReference>
<keyword evidence="1" id="KW-0129">CBS domain</keyword>
<dbReference type="SMART" id="SM00267">
    <property type="entry name" value="GGDEF"/>
    <property type="match status" value="1"/>
</dbReference>
<reference evidence="5" key="1">
    <citation type="submission" date="2017-11" db="EMBL/GenBank/DDBJ databases">
        <authorList>
            <person name="Zhu W."/>
        </authorList>
    </citation>
    <scope>NUCLEOTIDE SEQUENCE [LARGE SCALE GENOMIC DNA]</scope>
    <source>
        <strain evidence="5">CAU 1183</strain>
    </source>
</reference>
<dbReference type="OrthoDB" id="9813903at2"/>
<dbReference type="Pfam" id="PF00990">
    <property type="entry name" value="GGDEF"/>
    <property type="match status" value="1"/>
</dbReference>
<keyword evidence="5" id="KW-1185">Reference proteome</keyword>
<dbReference type="PROSITE" id="PS51371">
    <property type="entry name" value="CBS"/>
    <property type="match status" value="1"/>
</dbReference>
<accession>A0A3D8PMN2</accession>
<protein>
    <submittedName>
        <fullName evidence="4">GGDEF domain-containing protein</fullName>
    </submittedName>
</protein>
<evidence type="ECO:0000313" key="4">
    <source>
        <dbReference type="EMBL" id="RDW17360.1"/>
    </source>
</evidence>
<dbReference type="NCBIfam" id="TIGR00254">
    <property type="entry name" value="GGDEF"/>
    <property type="match status" value="1"/>
</dbReference>
<dbReference type="Gene3D" id="3.30.70.270">
    <property type="match status" value="1"/>
</dbReference>
<dbReference type="InterPro" id="IPR000160">
    <property type="entry name" value="GGDEF_dom"/>
</dbReference>
<dbReference type="Pfam" id="PF00571">
    <property type="entry name" value="CBS"/>
    <property type="match status" value="1"/>
</dbReference>
<evidence type="ECO:0000256" key="1">
    <source>
        <dbReference type="PROSITE-ProRule" id="PRU00703"/>
    </source>
</evidence>
<dbReference type="SUPFAM" id="SSF54631">
    <property type="entry name" value="CBS-domain pair"/>
    <property type="match status" value="1"/>
</dbReference>
<dbReference type="AlphaFoldDB" id="A0A3D8PMN2"/>
<dbReference type="InterPro" id="IPR029787">
    <property type="entry name" value="Nucleotide_cyclase"/>
</dbReference>
<feature type="domain" description="GGDEF" evidence="2">
    <location>
        <begin position="163"/>
        <end position="317"/>
    </location>
</feature>
<dbReference type="Gene3D" id="3.10.580.10">
    <property type="entry name" value="CBS-domain"/>
    <property type="match status" value="1"/>
</dbReference>
<comment type="caution">
    <text evidence="4">The sequence shown here is derived from an EMBL/GenBank/DDBJ whole genome shotgun (WGS) entry which is preliminary data.</text>
</comment>
<dbReference type="InterPro" id="IPR050469">
    <property type="entry name" value="Diguanylate_Cyclase"/>
</dbReference>
<dbReference type="GO" id="GO:1902201">
    <property type="term" value="P:negative regulation of bacterial-type flagellum-dependent cell motility"/>
    <property type="evidence" value="ECO:0007669"/>
    <property type="project" value="TreeGrafter"/>
</dbReference>
<dbReference type="InterPro" id="IPR046342">
    <property type="entry name" value="CBS_dom_sf"/>
</dbReference>
<dbReference type="Proteomes" id="UP000257143">
    <property type="component" value="Unassembled WGS sequence"/>
</dbReference>
<name>A0A3D8PMN2_9BACI</name>
<dbReference type="CDD" id="cd01949">
    <property type="entry name" value="GGDEF"/>
    <property type="match status" value="1"/>
</dbReference>
<dbReference type="EMBL" id="PIOC01000020">
    <property type="protein sequence ID" value="RDW17360.1"/>
    <property type="molecule type" value="Genomic_DNA"/>
</dbReference>
<dbReference type="SUPFAM" id="SSF55073">
    <property type="entry name" value="Nucleotide cyclase"/>
    <property type="match status" value="1"/>
</dbReference>
<dbReference type="PANTHER" id="PTHR45138:SF9">
    <property type="entry name" value="DIGUANYLATE CYCLASE DGCM-RELATED"/>
    <property type="match status" value="1"/>
</dbReference>
<dbReference type="InterPro" id="IPR000644">
    <property type="entry name" value="CBS_dom"/>
</dbReference>
<dbReference type="PROSITE" id="PS50887">
    <property type="entry name" value="GGDEF"/>
    <property type="match status" value="1"/>
</dbReference>
<dbReference type="GO" id="GO:0005886">
    <property type="term" value="C:plasma membrane"/>
    <property type="evidence" value="ECO:0007669"/>
    <property type="project" value="TreeGrafter"/>
</dbReference>
<dbReference type="GO" id="GO:0052621">
    <property type="term" value="F:diguanylate cyclase activity"/>
    <property type="evidence" value="ECO:0007669"/>
    <property type="project" value="TreeGrafter"/>
</dbReference>
<feature type="domain" description="CBS" evidence="3">
    <location>
        <begin position="76"/>
        <end position="136"/>
    </location>
</feature>
<organism evidence="4 5">
    <name type="scientific">Oceanobacillus arenosus</name>
    <dbReference type="NCBI Taxonomy" id="1229153"/>
    <lineage>
        <taxon>Bacteria</taxon>
        <taxon>Bacillati</taxon>
        <taxon>Bacillota</taxon>
        <taxon>Bacilli</taxon>
        <taxon>Bacillales</taxon>
        <taxon>Bacillaceae</taxon>
        <taxon>Oceanobacillus</taxon>
    </lineage>
</organism>